<organism evidence="1 2">
    <name type="scientific">Oceanospirillum sediminis</name>
    <dbReference type="NCBI Taxonomy" id="2760088"/>
    <lineage>
        <taxon>Bacteria</taxon>
        <taxon>Pseudomonadati</taxon>
        <taxon>Pseudomonadota</taxon>
        <taxon>Gammaproteobacteria</taxon>
        <taxon>Oceanospirillales</taxon>
        <taxon>Oceanospirillaceae</taxon>
        <taxon>Oceanospirillum</taxon>
    </lineage>
</organism>
<dbReference type="RefSeq" id="WP_182808477.1">
    <property type="nucleotide sequence ID" value="NZ_JACJFM010000008.1"/>
</dbReference>
<comment type="caution">
    <text evidence="1">The sequence shown here is derived from an EMBL/GenBank/DDBJ whole genome shotgun (WGS) entry which is preliminary data.</text>
</comment>
<dbReference type="EMBL" id="JACJFM010000008">
    <property type="protein sequence ID" value="MBB1486702.1"/>
    <property type="molecule type" value="Genomic_DNA"/>
</dbReference>
<proteinExistence type="predicted"/>
<sequence length="62" mass="6380">MDAIGNIAMSMGQSNAMLGVQAALVKSIQDTQKSTVETLLGSVAQVQPSVEPHLGNNINVTA</sequence>
<dbReference type="InterPro" id="IPR025906">
    <property type="entry name" value="YjfB_motility"/>
</dbReference>
<gene>
    <name evidence="1" type="ORF">H4O21_08785</name>
</gene>
<reference evidence="1 2" key="1">
    <citation type="submission" date="2020-08" db="EMBL/GenBank/DDBJ databases">
        <title>Oceanospirillum sp. nov. isolated from marine sediment.</title>
        <authorList>
            <person name="Ji X."/>
        </authorList>
    </citation>
    <scope>NUCLEOTIDE SEQUENCE [LARGE SCALE GENOMIC DNA]</scope>
    <source>
        <strain evidence="1 2">D5</strain>
    </source>
</reference>
<evidence type="ECO:0000313" key="1">
    <source>
        <dbReference type="EMBL" id="MBB1486702.1"/>
    </source>
</evidence>
<evidence type="ECO:0000313" key="2">
    <source>
        <dbReference type="Proteomes" id="UP000565262"/>
    </source>
</evidence>
<accession>A0A839IQA1</accession>
<keyword evidence="2" id="KW-1185">Reference proteome</keyword>
<dbReference type="Pfam" id="PF14070">
    <property type="entry name" value="YjfB_motility"/>
    <property type="match status" value="1"/>
</dbReference>
<dbReference type="Proteomes" id="UP000565262">
    <property type="component" value="Unassembled WGS sequence"/>
</dbReference>
<protein>
    <submittedName>
        <fullName evidence="1">YjfB family protein</fullName>
    </submittedName>
</protein>
<dbReference type="AlphaFoldDB" id="A0A839IQA1"/>
<name>A0A839IQA1_9GAMM</name>